<dbReference type="Proteomes" id="UP001642464">
    <property type="component" value="Unassembled WGS sequence"/>
</dbReference>
<proteinExistence type="predicted"/>
<dbReference type="EMBL" id="CAXAMM010035715">
    <property type="protein sequence ID" value="CAK9074761.1"/>
    <property type="molecule type" value="Genomic_DNA"/>
</dbReference>
<name>A0ABP0PGA2_9DINO</name>
<feature type="domain" description="DUF1254" evidence="1">
    <location>
        <begin position="71"/>
        <end position="187"/>
    </location>
</feature>
<dbReference type="Pfam" id="PF06863">
    <property type="entry name" value="DUF1254"/>
    <property type="match status" value="1"/>
</dbReference>
<dbReference type="Gene3D" id="1.10.3360.10">
    <property type="entry name" value="VPA0735-like domain"/>
    <property type="match status" value="1"/>
</dbReference>
<reference evidence="2 3" key="1">
    <citation type="submission" date="2024-02" db="EMBL/GenBank/DDBJ databases">
        <authorList>
            <person name="Chen Y."/>
            <person name="Shah S."/>
            <person name="Dougan E. K."/>
            <person name="Thang M."/>
            <person name="Chan C."/>
        </authorList>
    </citation>
    <scope>NUCLEOTIDE SEQUENCE [LARGE SCALE GENOMIC DNA]</scope>
</reference>
<evidence type="ECO:0000259" key="1">
    <source>
        <dbReference type="Pfam" id="PF06863"/>
    </source>
</evidence>
<dbReference type="PANTHER" id="PTHR36509:SF3">
    <property type="entry name" value="SIGNAL PEPTIDE PROTEIN"/>
    <property type="match status" value="1"/>
</dbReference>
<sequence length="246" mass="26927">MNLNRRLMNTASAAIILGTTSFGGLSAQDAPTMKMTTEIPEGITTPDNIETQLGDLNFFDGVPDFDELMDSTTLFLTANTTSVYQMAWLQLDNEPMVIETPPDVLGFLNDAWFKYVVDFGNLGPDEGAGGKFLILPPGFEGEVPEDGYTAVVPANTFGHWVLWRGYTEDGSGEAAVMATQDGFRMYPLSQADNPPEMTFVNVSGREFNTIHVMDERMFEEINTVIQSEPPMGENPEILGHLAAIGI</sequence>
<evidence type="ECO:0000313" key="2">
    <source>
        <dbReference type="EMBL" id="CAK9074761.1"/>
    </source>
</evidence>
<organism evidence="2 3">
    <name type="scientific">Durusdinium trenchii</name>
    <dbReference type="NCBI Taxonomy" id="1381693"/>
    <lineage>
        <taxon>Eukaryota</taxon>
        <taxon>Sar</taxon>
        <taxon>Alveolata</taxon>
        <taxon>Dinophyceae</taxon>
        <taxon>Suessiales</taxon>
        <taxon>Symbiodiniaceae</taxon>
        <taxon>Durusdinium</taxon>
    </lineage>
</organism>
<accession>A0ABP0PGA2</accession>
<keyword evidence="3" id="KW-1185">Reference proteome</keyword>
<dbReference type="InterPro" id="IPR037050">
    <property type="entry name" value="DUF1254_sf"/>
</dbReference>
<protein>
    <submittedName>
        <fullName evidence="2">DUF1254 domain-containing protein</fullName>
    </submittedName>
</protein>
<dbReference type="Gene3D" id="2.60.40.1610">
    <property type="entry name" value="Domain of unknown function DUF1254"/>
    <property type="match status" value="1"/>
</dbReference>
<comment type="caution">
    <text evidence="2">The sequence shown here is derived from an EMBL/GenBank/DDBJ whole genome shotgun (WGS) entry which is preliminary data.</text>
</comment>
<dbReference type="PANTHER" id="PTHR36509">
    <property type="entry name" value="BLL3101 PROTEIN"/>
    <property type="match status" value="1"/>
</dbReference>
<feature type="non-terminal residue" evidence="2">
    <location>
        <position position="246"/>
    </location>
</feature>
<evidence type="ECO:0000313" key="3">
    <source>
        <dbReference type="Proteomes" id="UP001642464"/>
    </source>
</evidence>
<dbReference type="SUPFAM" id="SSF160935">
    <property type="entry name" value="VPA0735-like"/>
    <property type="match status" value="1"/>
</dbReference>
<gene>
    <name evidence="2" type="ORF">SCF082_LOCUS36351</name>
</gene>
<dbReference type="InterPro" id="IPR010679">
    <property type="entry name" value="DUF1254"/>
</dbReference>